<evidence type="ECO:0000256" key="1">
    <source>
        <dbReference type="ARBA" id="ARBA00004370"/>
    </source>
</evidence>
<reference evidence="13 14" key="1">
    <citation type="submission" date="2020-01" db="EMBL/GenBank/DDBJ databases">
        <title>Draft genome sequence of Aspergillus udagawae IFM 53868.</title>
        <authorList>
            <person name="Takahashi H."/>
            <person name="Yaguchi T."/>
        </authorList>
    </citation>
    <scope>NUCLEOTIDE SEQUENCE [LARGE SCALE GENOMIC DNA]</scope>
    <source>
        <strain evidence="13 14">IFM 53868</strain>
    </source>
</reference>
<evidence type="ECO:0000313" key="14">
    <source>
        <dbReference type="Proteomes" id="UP000465266"/>
    </source>
</evidence>
<evidence type="ECO:0000313" key="13">
    <source>
        <dbReference type="EMBL" id="GFF98792.1"/>
    </source>
</evidence>
<dbReference type="PANTHER" id="PTHR13914">
    <property type="entry name" value="PROLINE OXIDASE"/>
    <property type="match status" value="1"/>
</dbReference>
<accession>A0ABQ1BCZ1</accession>
<evidence type="ECO:0000256" key="4">
    <source>
        <dbReference type="ARBA" id="ARBA00022692"/>
    </source>
</evidence>
<evidence type="ECO:0000256" key="5">
    <source>
        <dbReference type="ARBA" id="ARBA00022989"/>
    </source>
</evidence>
<keyword evidence="9" id="KW-0285">Flavoprotein</keyword>
<evidence type="ECO:0000259" key="12">
    <source>
        <dbReference type="Pfam" id="PF01619"/>
    </source>
</evidence>
<keyword evidence="6 9" id="KW-0560">Oxidoreductase</keyword>
<comment type="subcellular location">
    <subcellularLocation>
        <location evidence="1">Membrane</location>
    </subcellularLocation>
</comment>
<feature type="transmembrane region" description="Helical" evidence="10">
    <location>
        <begin position="152"/>
        <end position="172"/>
    </location>
</feature>
<feature type="transmembrane region" description="Helical" evidence="10">
    <location>
        <begin position="70"/>
        <end position="92"/>
    </location>
</feature>
<evidence type="ECO:0000259" key="11">
    <source>
        <dbReference type="Pfam" id="PF01490"/>
    </source>
</evidence>
<protein>
    <recommendedName>
        <fullName evidence="3 9">Proline dehydrogenase</fullName>
        <ecNumber evidence="3 9">1.5.5.2</ecNumber>
    </recommendedName>
</protein>
<dbReference type="Proteomes" id="UP000465266">
    <property type="component" value="Unassembled WGS sequence"/>
</dbReference>
<dbReference type="InterPro" id="IPR002872">
    <property type="entry name" value="Proline_DH_dom"/>
</dbReference>
<keyword evidence="8 10" id="KW-0472">Membrane</keyword>
<evidence type="ECO:0000256" key="6">
    <source>
        <dbReference type="ARBA" id="ARBA00023002"/>
    </source>
</evidence>
<comment type="caution">
    <text evidence="13">The sequence shown here is derived from an EMBL/GenBank/DDBJ whole genome shotgun (WGS) entry which is preliminary data.</text>
</comment>
<keyword evidence="4 10" id="KW-0812">Transmembrane</keyword>
<evidence type="ECO:0000256" key="10">
    <source>
        <dbReference type="SAM" id="Phobius"/>
    </source>
</evidence>
<sequence length="472" mass="52285">FIVTITVGIQVRPAAAPQDGVWTSDYRIVNNPSFTEAISAVSTLIFAYAGTPAFFPIVSEMRDPRYYARALLVCQASVTAIYIAIGCVVYYYCGSYVASPALGSAGATVKKVCYGFALPGLIVTTTLVIHVAGKYIFVRILRGSKHLTSSSFIHWGTWLSCTFAIAISAYVIASAIPVFGGLVSLVGALLGTLMAFQPMGYSSSDGLFEQVRVETYASSNSQKRRQSALNLRLPRELPPQQMVDALDEICTKCKDRKVQILVDAESQHFQRGIHRITLDLMRKYNRDEYALVYNTYQAYLKSTPDTLAQHLAAASKEEFTLGLKLVRGAYIASDERSLIHDTKKDTDEAYDRIAQGALRQDMGEFGVKDGFRFPPVNLFLASHNKASLLAAHQLRRQRVEAKLPTVPVAFGQLQGMSDEVSFSLLQLKGPDVIRRCINAQHGAHWESAWHICFDAQLRIAMLCREREMSIEP</sequence>
<dbReference type="InterPro" id="IPR015659">
    <property type="entry name" value="Proline_oxidase"/>
</dbReference>
<evidence type="ECO:0000256" key="8">
    <source>
        <dbReference type="ARBA" id="ARBA00023136"/>
    </source>
</evidence>
<feature type="domain" description="Amino acid transporter transmembrane" evidence="11">
    <location>
        <begin position="5"/>
        <end position="196"/>
    </location>
</feature>
<keyword evidence="7 9" id="KW-0642">Proline metabolism</keyword>
<dbReference type="Pfam" id="PF01619">
    <property type="entry name" value="Pro_dh"/>
    <property type="match status" value="1"/>
</dbReference>
<feature type="transmembrane region" description="Helical" evidence="10">
    <location>
        <begin position="112"/>
        <end position="132"/>
    </location>
</feature>
<dbReference type="PANTHER" id="PTHR13914:SF0">
    <property type="entry name" value="PROLINE DEHYDROGENASE 1, MITOCHONDRIAL"/>
    <property type="match status" value="1"/>
</dbReference>
<keyword evidence="9" id="KW-0274">FAD</keyword>
<comment type="function">
    <text evidence="9">Converts proline to delta-1-pyrroline-5-carboxylate.</text>
</comment>
<evidence type="ECO:0000256" key="7">
    <source>
        <dbReference type="ARBA" id="ARBA00023062"/>
    </source>
</evidence>
<organism evidence="13 14">
    <name type="scientific">Aspergillus udagawae</name>
    <dbReference type="NCBI Taxonomy" id="91492"/>
    <lineage>
        <taxon>Eukaryota</taxon>
        <taxon>Fungi</taxon>
        <taxon>Dikarya</taxon>
        <taxon>Ascomycota</taxon>
        <taxon>Pezizomycotina</taxon>
        <taxon>Eurotiomycetes</taxon>
        <taxon>Eurotiomycetidae</taxon>
        <taxon>Eurotiales</taxon>
        <taxon>Aspergillaceae</taxon>
        <taxon>Aspergillus</taxon>
        <taxon>Aspergillus subgen. Fumigati</taxon>
    </lineage>
</organism>
<feature type="non-terminal residue" evidence="13">
    <location>
        <position position="1"/>
    </location>
</feature>
<proteinExistence type="inferred from homology"/>
<dbReference type="InterPro" id="IPR029041">
    <property type="entry name" value="FAD-linked_oxidoreductase-like"/>
</dbReference>
<dbReference type="Gene3D" id="3.20.20.220">
    <property type="match status" value="1"/>
</dbReference>
<dbReference type="EC" id="1.5.5.2" evidence="3 9"/>
<comment type="catalytic activity">
    <reaction evidence="9">
        <text>L-proline + a quinone = (S)-1-pyrroline-5-carboxylate + a quinol + H(+)</text>
        <dbReference type="Rhea" id="RHEA:23784"/>
        <dbReference type="ChEBI" id="CHEBI:15378"/>
        <dbReference type="ChEBI" id="CHEBI:17388"/>
        <dbReference type="ChEBI" id="CHEBI:24646"/>
        <dbReference type="ChEBI" id="CHEBI:60039"/>
        <dbReference type="ChEBI" id="CHEBI:132124"/>
        <dbReference type="EC" id="1.5.5.2"/>
    </reaction>
</comment>
<feature type="domain" description="Proline dehydrogenase" evidence="12">
    <location>
        <begin position="224"/>
        <end position="429"/>
    </location>
</feature>
<keyword evidence="5 10" id="KW-1133">Transmembrane helix</keyword>
<comment type="similarity">
    <text evidence="2 9">Belongs to the proline oxidase family.</text>
</comment>
<dbReference type="Pfam" id="PF01490">
    <property type="entry name" value="Aa_trans"/>
    <property type="match status" value="1"/>
</dbReference>
<dbReference type="InterPro" id="IPR013057">
    <property type="entry name" value="AA_transpt_TM"/>
</dbReference>
<evidence type="ECO:0000256" key="2">
    <source>
        <dbReference type="ARBA" id="ARBA00005869"/>
    </source>
</evidence>
<gene>
    <name evidence="13" type="ORF">IFM53868_09977</name>
</gene>
<comment type="cofactor">
    <cofactor evidence="9">
        <name>FAD</name>
        <dbReference type="ChEBI" id="CHEBI:57692"/>
    </cofactor>
</comment>
<name>A0ABQ1BCZ1_9EURO</name>
<evidence type="ECO:0000256" key="9">
    <source>
        <dbReference type="RuleBase" id="RU364054"/>
    </source>
</evidence>
<dbReference type="EMBL" id="BLKG01000197">
    <property type="protein sequence ID" value="GFF98792.1"/>
    <property type="molecule type" value="Genomic_DNA"/>
</dbReference>
<keyword evidence="14" id="KW-1185">Reference proteome</keyword>
<dbReference type="SUPFAM" id="SSF51730">
    <property type="entry name" value="FAD-linked oxidoreductase"/>
    <property type="match status" value="1"/>
</dbReference>
<feature type="transmembrane region" description="Helical" evidence="10">
    <location>
        <begin position="37"/>
        <end position="58"/>
    </location>
</feature>
<evidence type="ECO:0000256" key="3">
    <source>
        <dbReference type="ARBA" id="ARBA00012695"/>
    </source>
</evidence>